<protein>
    <recommendedName>
        <fullName evidence="3">Quercetin 2,3-dioxygenase C-terminal cupin domain-containing protein</fullName>
    </recommendedName>
</protein>
<reference evidence="1 2" key="1">
    <citation type="submission" date="2019-12" db="EMBL/GenBank/DDBJ databases">
        <title>Halomonas rutogse sp. nov. isolated from two lakes on Tibetan Plateau.</title>
        <authorList>
            <person name="Gao P."/>
        </authorList>
    </citation>
    <scope>NUCLEOTIDE SEQUENCE [LARGE SCALE GENOMIC DNA]</scope>
    <source>
        <strain evidence="1 2">ZH2S</strain>
    </source>
</reference>
<name>A0A7X3GYJ3_9GAMM</name>
<dbReference type="InterPro" id="IPR014710">
    <property type="entry name" value="RmlC-like_jellyroll"/>
</dbReference>
<keyword evidence="2" id="KW-1185">Reference proteome</keyword>
<accession>A0A7X3GYJ3</accession>
<organism evidence="1 2">
    <name type="scientific">Vreelandella zhuhanensis</name>
    <dbReference type="NCBI Taxonomy" id="2684210"/>
    <lineage>
        <taxon>Bacteria</taxon>
        <taxon>Pseudomonadati</taxon>
        <taxon>Pseudomonadota</taxon>
        <taxon>Gammaproteobacteria</taxon>
        <taxon>Oceanospirillales</taxon>
        <taxon>Halomonadaceae</taxon>
        <taxon>Vreelandella</taxon>
    </lineage>
</organism>
<dbReference type="Gene3D" id="2.60.120.10">
    <property type="entry name" value="Jelly Rolls"/>
    <property type="match status" value="1"/>
</dbReference>
<evidence type="ECO:0000313" key="2">
    <source>
        <dbReference type="Proteomes" id="UP000437638"/>
    </source>
</evidence>
<dbReference type="Proteomes" id="UP000437638">
    <property type="component" value="Unassembled WGS sequence"/>
</dbReference>
<dbReference type="InterPro" id="IPR011051">
    <property type="entry name" value="RmlC_Cupin_sf"/>
</dbReference>
<evidence type="ECO:0000313" key="1">
    <source>
        <dbReference type="EMBL" id="MWJ27111.1"/>
    </source>
</evidence>
<evidence type="ECO:0008006" key="3">
    <source>
        <dbReference type="Google" id="ProtNLM"/>
    </source>
</evidence>
<gene>
    <name evidence="1" type="ORF">GPM19_02640</name>
</gene>
<proteinExistence type="predicted"/>
<comment type="caution">
    <text evidence="1">The sequence shown here is derived from an EMBL/GenBank/DDBJ whole genome shotgun (WGS) entry which is preliminary data.</text>
</comment>
<dbReference type="SUPFAM" id="SSF51182">
    <property type="entry name" value="RmlC-like cupins"/>
    <property type="match status" value="1"/>
</dbReference>
<dbReference type="EMBL" id="WTKP01000002">
    <property type="protein sequence ID" value="MWJ27111.1"/>
    <property type="molecule type" value="Genomic_DNA"/>
</dbReference>
<dbReference type="AlphaFoldDB" id="A0A7X3GYJ3"/>
<sequence>MSPHGNVTFATPAATLLAYVFEGQLEYGDKHVRAGELARFAPGNELFLTASGGAQALLAERRTTS</sequence>